<accession>A0A371J471</accession>
<dbReference type="CDD" id="cd00610">
    <property type="entry name" value="OAT_like"/>
    <property type="match status" value="1"/>
</dbReference>
<evidence type="ECO:0000313" key="9">
    <source>
        <dbReference type="Proteomes" id="UP000215694"/>
    </source>
</evidence>
<sequence>MRNLYEEDKKYVLNTYNRLDLMIERGEGSYLYDVDGNKYLDMYSGISVNNLGHDKGIAEAIAKQAMKYMHLSNYFVSEPVVNLAKLFVENTFASKVFFTNSGTESNEAAIKLCRKYGKRFGENKHEILSAYNSFHGRTNGGMALTGQEKYQKAFMPILPGIGYFEYNNVKSLRDKVSENTCAVFLEMIQGEGGVVEASCEFVSELVNLSKEYNFLIVVDEIQTGMGRTGDLLAYEKYDFTPDIVTVSKSVGGGIPLGAMLVCERLEDVLHPGDHGSTFGGNPVSCAGGEYVMDKLVNTNLCQEVKEKGVYLVSKLKELKEKYPNVIKDIRGRGLMIGMDVGEHVNAIKQISQGKNLLLNSTSNTIIRLLPSLCISKDEIDEFLEIYEEVLKQVFKK</sequence>
<comment type="pathway">
    <text evidence="6">Amino-acid biosynthesis.</text>
</comment>
<reference evidence="8 9" key="1">
    <citation type="journal article" date="2017" name="Genome Announc.">
        <title>Draft Genome Sequence of Romboutsia weinsteinii sp. nov. Strain CCRI-19649(T) Isolated from Surface Water.</title>
        <authorList>
            <person name="Maheux A.F."/>
            <person name="Boudreau D.K."/>
            <person name="Berube E."/>
            <person name="Boissinot M."/>
            <person name="Cantin P."/>
            <person name="Raymond F."/>
            <person name="Corbeil J."/>
            <person name="Omar R.F."/>
            <person name="Bergeron M.G."/>
        </authorList>
    </citation>
    <scope>NUCLEOTIDE SEQUENCE [LARGE SCALE GENOMIC DNA]</scope>
    <source>
        <strain evidence="8 9">CCRI-19649</strain>
    </source>
</reference>
<dbReference type="InterPro" id="IPR004636">
    <property type="entry name" value="AcOrn/SuccOrn_fam"/>
</dbReference>
<comment type="caution">
    <text evidence="8">The sequence shown here is derived from an EMBL/GenBank/DDBJ whole genome shotgun (WGS) entry which is preliminary data.</text>
</comment>
<keyword evidence="2 8" id="KW-0032">Aminotransferase</keyword>
<evidence type="ECO:0000313" key="8">
    <source>
        <dbReference type="EMBL" id="RDY27466.1"/>
    </source>
</evidence>
<keyword evidence="9" id="KW-1185">Reference proteome</keyword>
<dbReference type="SUPFAM" id="SSF53383">
    <property type="entry name" value="PLP-dependent transferases"/>
    <property type="match status" value="1"/>
</dbReference>
<dbReference type="InterPro" id="IPR015421">
    <property type="entry name" value="PyrdxlP-dep_Trfase_major"/>
</dbReference>
<dbReference type="Pfam" id="PF00202">
    <property type="entry name" value="Aminotran_3"/>
    <property type="match status" value="1"/>
</dbReference>
<dbReference type="InterPro" id="IPR015424">
    <property type="entry name" value="PyrdxlP-dep_Trfase"/>
</dbReference>
<dbReference type="InterPro" id="IPR015422">
    <property type="entry name" value="PyrdxlP-dep_Trfase_small"/>
</dbReference>
<dbReference type="NCBIfam" id="NF002325">
    <property type="entry name" value="PRK01278.1"/>
    <property type="match status" value="1"/>
</dbReference>
<name>A0A371J471_9FIRM</name>
<dbReference type="GO" id="GO:0008483">
    <property type="term" value="F:transaminase activity"/>
    <property type="evidence" value="ECO:0007669"/>
    <property type="project" value="UniProtKB-KW"/>
</dbReference>
<evidence type="ECO:0000256" key="1">
    <source>
        <dbReference type="ARBA" id="ARBA00001933"/>
    </source>
</evidence>
<dbReference type="FunFam" id="3.40.640.10:FF:000004">
    <property type="entry name" value="Acetylornithine aminotransferase"/>
    <property type="match status" value="1"/>
</dbReference>
<keyword evidence="4 8" id="KW-0808">Transferase</keyword>
<keyword evidence="3" id="KW-0028">Amino-acid biosynthesis</keyword>
<dbReference type="NCBIfam" id="TIGR00707">
    <property type="entry name" value="argD"/>
    <property type="match status" value="1"/>
</dbReference>
<dbReference type="Gene3D" id="3.40.640.10">
    <property type="entry name" value="Type I PLP-dependent aspartate aminotransferase-like (Major domain)"/>
    <property type="match status" value="1"/>
</dbReference>
<comment type="similarity">
    <text evidence="7">Belongs to the class-III pyridoxal-phosphate-dependent aminotransferase family.</text>
</comment>
<evidence type="ECO:0000256" key="5">
    <source>
        <dbReference type="ARBA" id="ARBA00022898"/>
    </source>
</evidence>
<comment type="cofactor">
    <cofactor evidence="1">
        <name>pyridoxal 5'-phosphate</name>
        <dbReference type="ChEBI" id="CHEBI:597326"/>
    </cofactor>
</comment>
<dbReference type="PROSITE" id="PS00600">
    <property type="entry name" value="AA_TRANSFER_CLASS_3"/>
    <property type="match status" value="1"/>
</dbReference>
<evidence type="ECO:0000256" key="6">
    <source>
        <dbReference type="ARBA" id="ARBA00029440"/>
    </source>
</evidence>
<organism evidence="8 9">
    <name type="scientific">Romboutsia weinsteinii</name>
    <dbReference type="NCBI Taxonomy" id="2020949"/>
    <lineage>
        <taxon>Bacteria</taxon>
        <taxon>Bacillati</taxon>
        <taxon>Bacillota</taxon>
        <taxon>Clostridia</taxon>
        <taxon>Peptostreptococcales</taxon>
        <taxon>Peptostreptococcaceae</taxon>
        <taxon>Romboutsia</taxon>
    </lineage>
</organism>
<dbReference type="GO" id="GO:0006526">
    <property type="term" value="P:L-arginine biosynthetic process"/>
    <property type="evidence" value="ECO:0007669"/>
    <property type="project" value="UniProtKB-ARBA"/>
</dbReference>
<dbReference type="AlphaFoldDB" id="A0A371J471"/>
<keyword evidence="5 7" id="KW-0663">Pyridoxal phosphate</keyword>
<dbReference type="GO" id="GO:0042802">
    <property type="term" value="F:identical protein binding"/>
    <property type="evidence" value="ECO:0007669"/>
    <property type="project" value="TreeGrafter"/>
</dbReference>
<dbReference type="PIRSF" id="PIRSF000521">
    <property type="entry name" value="Transaminase_4ab_Lys_Orn"/>
    <property type="match status" value="1"/>
</dbReference>
<evidence type="ECO:0000256" key="2">
    <source>
        <dbReference type="ARBA" id="ARBA00022576"/>
    </source>
</evidence>
<dbReference type="InterPro" id="IPR049704">
    <property type="entry name" value="Aminotrans_3_PPA_site"/>
</dbReference>
<gene>
    <name evidence="8" type="ORF">CHL78_009645</name>
</gene>
<dbReference type="EMBL" id="NOJY02000013">
    <property type="protein sequence ID" value="RDY27466.1"/>
    <property type="molecule type" value="Genomic_DNA"/>
</dbReference>
<evidence type="ECO:0000256" key="4">
    <source>
        <dbReference type="ARBA" id="ARBA00022679"/>
    </source>
</evidence>
<dbReference type="InterPro" id="IPR005814">
    <property type="entry name" value="Aminotrans_3"/>
</dbReference>
<dbReference type="GO" id="GO:0030170">
    <property type="term" value="F:pyridoxal phosphate binding"/>
    <property type="evidence" value="ECO:0007669"/>
    <property type="project" value="InterPro"/>
</dbReference>
<dbReference type="Gene3D" id="3.90.1150.10">
    <property type="entry name" value="Aspartate Aminotransferase, domain 1"/>
    <property type="match status" value="1"/>
</dbReference>
<dbReference type="PANTHER" id="PTHR11986:SF79">
    <property type="entry name" value="ACETYLORNITHINE AMINOTRANSFERASE, MITOCHONDRIAL"/>
    <property type="match status" value="1"/>
</dbReference>
<protein>
    <submittedName>
        <fullName evidence="8">Aspartate aminotransferase family protein</fullName>
    </submittedName>
</protein>
<dbReference type="RefSeq" id="WP_094365918.1">
    <property type="nucleotide sequence ID" value="NZ_NOJY02000013.1"/>
</dbReference>
<dbReference type="Proteomes" id="UP000215694">
    <property type="component" value="Unassembled WGS sequence"/>
</dbReference>
<evidence type="ECO:0000256" key="7">
    <source>
        <dbReference type="RuleBase" id="RU003560"/>
    </source>
</evidence>
<dbReference type="InterPro" id="IPR050103">
    <property type="entry name" value="Class-III_PLP-dep_AT"/>
</dbReference>
<evidence type="ECO:0000256" key="3">
    <source>
        <dbReference type="ARBA" id="ARBA00022605"/>
    </source>
</evidence>
<proteinExistence type="inferred from homology"/>
<dbReference type="PANTHER" id="PTHR11986">
    <property type="entry name" value="AMINOTRANSFERASE CLASS III"/>
    <property type="match status" value="1"/>
</dbReference>
<dbReference type="OrthoDB" id="9801052at2"/>